<name>A0ABD2BNV2_VESMC</name>
<gene>
    <name evidence="1" type="ORF">V1477_013650</name>
</gene>
<keyword evidence="2" id="KW-1185">Reference proteome</keyword>
<protein>
    <submittedName>
        <fullName evidence="1">Uncharacterized protein</fullName>
    </submittedName>
</protein>
<dbReference type="EMBL" id="JAYRBN010000071">
    <property type="protein sequence ID" value="KAL2734473.1"/>
    <property type="molecule type" value="Genomic_DNA"/>
</dbReference>
<proteinExistence type="predicted"/>
<evidence type="ECO:0000313" key="2">
    <source>
        <dbReference type="Proteomes" id="UP001607303"/>
    </source>
</evidence>
<dbReference type="AlphaFoldDB" id="A0ABD2BNV2"/>
<comment type="caution">
    <text evidence="1">The sequence shown here is derived from an EMBL/GenBank/DDBJ whole genome shotgun (WGS) entry which is preliminary data.</text>
</comment>
<evidence type="ECO:0000313" key="1">
    <source>
        <dbReference type="EMBL" id="KAL2734473.1"/>
    </source>
</evidence>
<sequence>MSWSFDNKLWKQAEKIKRKCAWIINCLTYETHERILVNIMTQIKLLYRLFVKDIHTIMKLKNMRFQSYIESFSTKLIVDLAYV</sequence>
<reference evidence="1 2" key="1">
    <citation type="journal article" date="2024" name="Ann. Entomol. Soc. Am.">
        <title>Genomic analyses of the southern and eastern yellowjacket wasps (Hymenoptera: Vespidae) reveal evolutionary signatures of social life.</title>
        <authorList>
            <person name="Catto M.A."/>
            <person name="Caine P.B."/>
            <person name="Orr S.E."/>
            <person name="Hunt B.G."/>
            <person name="Goodisman M.A.D."/>
        </authorList>
    </citation>
    <scope>NUCLEOTIDE SEQUENCE [LARGE SCALE GENOMIC DNA]</scope>
    <source>
        <strain evidence="1">232</strain>
        <tissue evidence="1">Head and thorax</tissue>
    </source>
</reference>
<organism evidence="1 2">
    <name type="scientific">Vespula maculifrons</name>
    <name type="common">Eastern yellow jacket</name>
    <name type="synonym">Wasp</name>
    <dbReference type="NCBI Taxonomy" id="7453"/>
    <lineage>
        <taxon>Eukaryota</taxon>
        <taxon>Metazoa</taxon>
        <taxon>Ecdysozoa</taxon>
        <taxon>Arthropoda</taxon>
        <taxon>Hexapoda</taxon>
        <taxon>Insecta</taxon>
        <taxon>Pterygota</taxon>
        <taxon>Neoptera</taxon>
        <taxon>Endopterygota</taxon>
        <taxon>Hymenoptera</taxon>
        <taxon>Apocrita</taxon>
        <taxon>Aculeata</taxon>
        <taxon>Vespoidea</taxon>
        <taxon>Vespidae</taxon>
        <taxon>Vespinae</taxon>
        <taxon>Vespula</taxon>
    </lineage>
</organism>
<dbReference type="Proteomes" id="UP001607303">
    <property type="component" value="Unassembled WGS sequence"/>
</dbReference>
<accession>A0ABD2BNV2</accession>